<organism evidence="4 5">
    <name type="scientific">Anoxybacillus flavithermus</name>
    <dbReference type="NCBI Taxonomy" id="33934"/>
    <lineage>
        <taxon>Bacteria</taxon>
        <taxon>Bacillati</taxon>
        <taxon>Bacillota</taxon>
        <taxon>Bacilli</taxon>
        <taxon>Bacillales</taxon>
        <taxon>Anoxybacillaceae</taxon>
        <taxon>Anoxybacillus</taxon>
    </lineage>
</organism>
<dbReference type="PANTHER" id="PTHR33607">
    <property type="entry name" value="ENDONUCLEASE-1"/>
    <property type="match status" value="1"/>
</dbReference>
<dbReference type="Pfam" id="PF04231">
    <property type="entry name" value="Endonuclease_1"/>
    <property type="match status" value="1"/>
</dbReference>
<evidence type="ECO:0000313" key="4">
    <source>
        <dbReference type="EMBL" id="PIC05057.1"/>
    </source>
</evidence>
<dbReference type="EMBL" id="PEDM01000010">
    <property type="protein sequence ID" value="PIC05057.1"/>
    <property type="molecule type" value="Genomic_DNA"/>
</dbReference>
<dbReference type="InterPro" id="IPR007346">
    <property type="entry name" value="Endonuclease-I"/>
</dbReference>
<gene>
    <name evidence="4" type="ORF">CS060_06525</name>
</gene>
<keyword evidence="2" id="KW-0378">Hydrolase</keyword>
<dbReference type="GO" id="GO:0004519">
    <property type="term" value="F:endonuclease activity"/>
    <property type="evidence" value="ECO:0007669"/>
    <property type="project" value="UniProtKB-KW"/>
</dbReference>
<evidence type="ECO:0000256" key="2">
    <source>
        <dbReference type="ARBA" id="ARBA00022801"/>
    </source>
</evidence>
<protein>
    <submittedName>
        <fullName evidence="4">Endonuclease I</fullName>
    </submittedName>
</protein>
<keyword evidence="1" id="KW-0540">Nuclease</keyword>
<evidence type="ECO:0000256" key="3">
    <source>
        <dbReference type="SAM" id="Coils"/>
    </source>
</evidence>
<dbReference type="AlphaFoldDB" id="A0A2G5RQN2"/>
<dbReference type="Proteomes" id="UP000230559">
    <property type="component" value="Unassembled WGS sequence"/>
</dbReference>
<keyword evidence="4" id="KW-0255">Endonuclease</keyword>
<accession>A0A2G5RQN2</accession>
<dbReference type="SUPFAM" id="SSF54060">
    <property type="entry name" value="His-Me finger endonucleases"/>
    <property type="match status" value="1"/>
</dbReference>
<proteinExistence type="predicted"/>
<dbReference type="InterPro" id="IPR044925">
    <property type="entry name" value="His-Me_finger_sf"/>
</dbReference>
<dbReference type="GO" id="GO:0016787">
    <property type="term" value="F:hydrolase activity"/>
    <property type="evidence" value="ECO:0007669"/>
    <property type="project" value="UniProtKB-KW"/>
</dbReference>
<reference evidence="4 5" key="1">
    <citation type="submission" date="2017-10" db="EMBL/GenBank/DDBJ databases">
        <title>Draft genome sequence of Anoxybacillus flavithermus KU2-6-11 from caldera Uzon (Russia:Kamchtka).</title>
        <authorList>
            <person name="Korzhuk A.V."/>
            <person name="Rozanov A.S."/>
            <person name="Bryanskaya A.V."/>
            <person name="Peltek S.E."/>
        </authorList>
    </citation>
    <scope>NUCLEOTIDE SEQUENCE [LARGE SCALE GENOMIC DNA]</scope>
    <source>
        <strain evidence="4 5">KU2-6_11</strain>
    </source>
</reference>
<dbReference type="PANTHER" id="PTHR33607:SF2">
    <property type="entry name" value="ENDONUCLEASE-1"/>
    <property type="match status" value="1"/>
</dbReference>
<comment type="caution">
    <text evidence="4">The sequence shown here is derived from an EMBL/GenBank/DDBJ whole genome shotgun (WGS) entry which is preliminary data.</text>
</comment>
<evidence type="ECO:0000256" key="1">
    <source>
        <dbReference type="ARBA" id="ARBA00022722"/>
    </source>
</evidence>
<keyword evidence="3" id="KW-0175">Coiled coil</keyword>
<name>A0A2G5RQN2_9BACL</name>
<sequence>MERRKVEDVVLQHAEQLKHWEEKQEEILQELIENQQKIQQQNALYYNEKEEARIIERYYEHMNDQMDGAFLFQAYHDLIKRTHIRRIPYFLSKDYYLYTWVDLQPDGTVKSIYSGKKKDPRTVILQDYETIQKRYEQFIQLVKKAKKGELDLEQKIKMVDRQFKFNAEHVVPQSWFGAKEPMKGDLHHLFVCEPRCNSIRSNFPYADFPFYEPESPDEMIQNDCGVAYGEYFEPEHGKGAVARAMLYFLVRYPQAIKQPFIAQINISLLIQWHKQFPITMYEKHRNAAIFRIQGNRNPFIDKPHLVEQLHFLIGHKNR</sequence>
<evidence type="ECO:0000313" key="5">
    <source>
        <dbReference type="Proteomes" id="UP000230559"/>
    </source>
</evidence>
<feature type="coiled-coil region" evidence="3">
    <location>
        <begin position="17"/>
        <end position="48"/>
    </location>
</feature>